<evidence type="ECO:0000256" key="1">
    <source>
        <dbReference type="ARBA" id="ARBA00008791"/>
    </source>
</evidence>
<sequence length="143" mass="15424">MAIVAAIDQSEEVQHIINEGLELAAAFDDSLHIVHAVDSTEFAEAQREHVSESADEEGVLSRQQFAEDRLQGLVEDADESVEIAGLEGEPAESIVEYADEHDARYVVLGARQRSPVGKALFGSVAQSVILSLDRPAVIVQADD</sequence>
<dbReference type="InterPro" id="IPR014729">
    <property type="entry name" value="Rossmann-like_a/b/a_fold"/>
</dbReference>
<dbReference type="PANTHER" id="PTHR46268:SF6">
    <property type="entry name" value="UNIVERSAL STRESS PROTEIN UP12"/>
    <property type="match status" value="1"/>
</dbReference>
<protein>
    <submittedName>
        <fullName evidence="3">Universal stress protein</fullName>
    </submittedName>
</protein>
<gene>
    <name evidence="3" type="ORF">DV706_17620</name>
</gene>
<evidence type="ECO:0000259" key="2">
    <source>
        <dbReference type="Pfam" id="PF00582"/>
    </source>
</evidence>
<dbReference type="RefSeq" id="WP_006066994.1">
    <property type="nucleotide sequence ID" value="NZ_CP031306.1"/>
</dbReference>
<reference evidence="3 4" key="1">
    <citation type="journal article" date="2019" name="Nat. Commun.">
        <title>A new type of DNA phosphorothioation-based antiviral system in archaea.</title>
        <authorList>
            <person name="Xiong L."/>
            <person name="Liu S."/>
            <person name="Chen S."/>
            <person name="Xiao Y."/>
            <person name="Zhu B."/>
            <person name="Gao Y."/>
            <person name="Zhang Y."/>
            <person name="Chen B."/>
            <person name="Luo J."/>
            <person name="Deng Z."/>
            <person name="Chen X."/>
            <person name="Wang L."/>
            <person name="Chen S."/>
        </authorList>
    </citation>
    <scope>NUCLEOTIDE SEQUENCE [LARGE SCALE GENOMIC DNA]</scope>
    <source>
        <strain evidence="3 4">JCM 10635</strain>
        <plasmid evidence="3 4">unnamed1</plasmid>
    </source>
</reference>
<evidence type="ECO:0000313" key="4">
    <source>
        <dbReference type="Proteomes" id="UP000296822"/>
    </source>
</evidence>
<name>A0A4D6HQN4_9EURY</name>
<proteinExistence type="inferred from homology"/>
<dbReference type="KEGG" id="nbg:DV706_17620"/>
<dbReference type="GeneID" id="39853096"/>
<dbReference type="Proteomes" id="UP000296822">
    <property type="component" value="Plasmid unnamed1"/>
</dbReference>
<dbReference type="Pfam" id="PF00582">
    <property type="entry name" value="Usp"/>
    <property type="match status" value="1"/>
</dbReference>
<dbReference type="SUPFAM" id="SSF52402">
    <property type="entry name" value="Adenine nucleotide alpha hydrolases-like"/>
    <property type="match status" value="1"/>
</dbReference>
<dbReference type="InterPro" id="IPR006016">
    <property type="entry name" value="UspA"/>
</dbReference>
<dbReference type="EMBL" id="CP031306">
    <property type="protein sequence ID" value="QCC56354.1"/>
    <property type="molecule type" value="Genomic_DNA"/>
</dbReference>
<feature type="domain" description="UspA" evidence="2">
    <location>
        <begin position="3"/>
        <end position="139"/>
    </location>
</feature>
<keyword evidence="3" id="KW-0614">Plasmid</keyword>
<geneLocation type="plasmid" evidence="3">
    <name>unnamed1</name>
</geneLocation>
<evidence type="ECO:0000313" key="3">
    <source>
        <dbReference type="EMBL" id="QCC56354.1"/>
    </source>
</evidence>
<comment type="similarity">
    <text evidence="1">Belongs to the universal stress protein A family.</text>
</comment>
<dbReference type="Gene3D" id="3.40.50.620">
    <property type="entry name" value="HUPs"/>
    <property type="match status" value="1"/>
</dbReference>
<dbReference type="PANTHER" id="PTHR46268">
    <property type="entry name" value="STRESS RESPONSE PROTEIN NHAX"/>
    <property type="match status" value="1"/>
</dbReference>
<organism evidence="3 4">
    <name type="scientific">Natronorubrum bangense</name>
    <dbReference type="NCBI Taxonomy" id="61858"/>
    <lineage>
        <taxon>Archaea</taxon>
        <taxon>Methanobacteriati</taxon>
        <taxon>Methanobacteriota</taxon>
        <taxon>Stenosarchaea group</taxon>
        <taxon>Halobacteria</taxon>
        <taxon>Halobacteriales</taxon>
        <taxon>Natrialbaceae</taxon>
        <taxon>Natronorubrum</taxon>
    </lineage>
</organism>
<dbReference type="CDD" id="cd00293">
    <property type="entry name" value="USP-like"/>
    <property type="match status" value="1"/>
</dbReference>
<accession>A0A4D6HQN4</accession>
<dbReference type="AlphaFoldDB" id="A0A4D6HQN4"/>